<dbReference type="InterPro" id="IPR036866">
    <property type="entry name" value="RibonucZ/Hydroxyglut_hydro"/>
</dbReference>
<dbReference type="OrthoDB" id="928739at2"/>
<name>A9DQX1_9FLAO</name>
<dbReference type="PANTHER" id="PTHR46504">
    <property type="entry name" value="TRNASE Z TRZ1"/>
    <property type="match status" value="1"/>
</dbReference>
<evidence type="ECO:0000313" key="2">
    <source>
        <dbReference type="Proteomes" id="UP000002945"/>
    </source>
</evidence>
<dbReference type="eggNOG" id="COG1234">
    <property type="taxonomic scope" value="Bacteria"/>
</dbReference>
<sequence length="288" mass="33058">MKLTIHGYSTALYATWYFIEELGILFDAGDGVCANLLGKAGKIKHAFISHADRDHLTGLLQFNQLFAGLKPTIYYPKDAGSFPFLNDFFTKFDPHNKGTNWQAIKDKAIFSVKNSIQVEAIENGHVVQPGLLKSLSFKVFETKRKLKSKFVNLNKEELINIKKEHGDHFLTNELKRNILSYSGDTPIEDYERYHNSEILIHEATFMTKEETNTKAFKNKHSSLDEVFKMVANIKIDKLILGHFSSRYDQHEIDNEIKKHIQQYNIKIPVHRIPVGKAVKNILAQEPIN</sequence>
<dbReference type="PANTHER" id="PTHR46504:SF2">
    <property type="entry name" value="TRNASE Z TRZ1"/>
    <property type="match status" value="1"/>
</dbReference>
<dbReference type="EMBL" id="ABIB01000003">
    <property type="protein sequence ID" value="EDP96708.1"/>
    <property type="molecule type" value="Genomic_DNA"/>
</dbReference>
<accession>A9DQX1</accession>
<gene>
    <name evidence="1" type="ORF">KAOT1_16133</name>
</gene>
<comment type="caution">
    <text evidence="1">The sequence shown here is derived from an EMBL/GenBank/DDBJ whole genome shotgun (WGS) entry which is preliminary data.</text>
</comment>
<dbReference type="Gene3D" id="3.60.15.10">
    <property type="entry name" value="Ribonuclease Z/Hydroxyacylglutathione hydrolase-like"/>
    <property type="match status" value="1"/>
</dbReference>
<dbReference type="AlphaFoldDB" id="A9DQX1"/>
<dbReference type="HOGENOM" id="CLU_1000640_0_0_10"/>
<keyword evidence="2" id="KW-1185">Reference proteome</keyword>
<organism evidence="1 2">
    <name type="scientific">Kordia algicida OT-1</name>
    <dbReference type="NCBI Taxonomy" id="391587"/>
    <lineage>
        <taxon>Bacteria</taxon>
        <taxon>Pseudomonadati</taxon>
        <taxon>Bacteroidota</taxon>
        <taxon>Flavobacteriia</taxon>
        <taxon>Flavobacteriales</taxon>
        <taxon>Flavobacteriaceae</taxon>
        <taxon>Kordia</taxon>
    </lineage>
</organism>
<evidence type="ECO:0000313" key="1">
    <source>
        <dbReference type="EMBL" id="EDP96708.1"/>
    </source>
</evidence>
<dbReference type="SUPFAM" id="SSF56281">
    <property type="entry name" value="Metallo-hydrolase/oxidoreductase"/>
    <property type="match status" value="1"/>
</dbReference>
<dbReference type="RefSeq" id="WP_007095762.1">
    <property type="nucleotide sequence ID" value="NZ_CP142125.1"/>
</dbReference>
<dbReference type="Proteomes" id="UP000002945">
    <property type="component" value="Unassembled WGS sequence"/>
</dbReference>
<reference evidence="1 2" key="1">
    <citation type="journal article" date="2011" name="J. Bacteriol.">
        <title>Genome sequence of the algicidal bacterium Kordia algicida OT-1.</title>
        <authorList>
            <person name="Lee H.S."/>
            <person name="Kang S.G."/>
            <person name="Kwon K.K."/>
            <person name="Lee J.H."/>
            <person name="Kim S.J."/>
        </authorList>
    </citation>
    <scope>NUCLEOTIDE SEQUENCE [LARGE SCALE GENOMIC DNA]</scope>
    <source>
        <strain evidence="1 2">OT-1</strain>
    </source>
</reference>
<proteinExistence type="predicted"/>
<dbReference type="STRING" id="391587.KAOT1_16133"/>
<protein>
    <submittedName>
        <fullName evidence="1">Uncharacterized protein</fullName>
    </submittedName>
</protein>